<protein>
    <submittedName>
        <fullName evidence="2">Uncharacterized protein</fullName>
    </submittedName>
</protein>
<comment type="caution">
    <text evidence="2">The sequence shown here is derived from an EMBL/GenBank/DDBJ whole genome shotgun (WGS) entry which is preliminary data.</text>
</comment>
<feature type="compositionally biased region" description="Basic residues" evidence="1">
    <location>
        <begin position="301"/>
        <end position="321"/>
    </location>
</feature>
<dbReference type="PROSITE" id="PS50096">
    <property type="entry name" value="IQ"/>
    <property type="match status" value="1"/>
</dbReference>
<organism evidence="2 3">
    <name type="scientific">Henosepilachna vigintioctopunctata</name>
    <dbReference type="NCBI Taxonomy" id="420089"/>
    <lineage>
        <taxon>Eukaryota</taxon>
        <taxon>Metazoa</taxon>
        <taxon>Ecdysozoa</taxon>
        <taxon>Arthropoda</taxon>
        <taxon>Hexapoda</taxon>
        <taxon>Insecta</taxon>
        <taxon>Pterygota</taxon>
        <taxon>Neoptera</taxon>
        <taxon>Endopterygota</taxon>
        <taxon>Coleoptera</taxon>
        <taxon>Polyphaga</taxon>
        <taxon>Cucujiformia</taxon>
        <taxon>Coccinelloidea</taxon>
        <taxon>Coccinellidae</taxon>
        <taxon>Epilachninae</taxon>
        <taxon>Epilachnini</taxon>
        <taxon>Henosepilachna</taxon>
    </lineage>
</organism>
<feature type="compositionally biased region" description="Basic and acidic residues" evidence="1">
    <location>
        <begin position="196"/>
        <end position="207"/>
    </location>
</feature>
<reference evidence="2 3" key="1">
    <citation type="submission" date="2023-03" db="EMBL/GenBank/DDBJ databases">
        <title>Genome insight into feeding habits of ladybird beetles.</title>
        <authorList>
            <person name="Li H.-S."/>
            <person name="Huang Y.-H."/>
            <person name="Pang H."/>
        </authorList>
    </citation>
    <scope>NUCLEOTIDE SEQUENCE [LARGE SCALE GENOMIC DNA]</scope>
    <source>
        <strain evidence="2">SYSU_2023b</strain>
        <tissue evidence="2">Whole body</tissue>
    </source>
</reference>
<feature type="region of interest" description="Disordered" evidence="1">
    <location>
        <begin position="177"/>
        <end position="216"/>
    </location>
</feature>
<dbReference type="InterPro" id="IPR052267">
    <property type="entry name" value="N-DRC_Component"/>
</dbReference>
<dbReference type="PANTHER" id="PTHR14690">
    <property type="entry name" value="IQ MOTIF CONTAINING WITH AAA DOMAIN 1"/>
    <property type="match status" value="1"/>
</dbReference>
<name>A0AAW1UAV0_9CUCU</name>
<dbReference type="EMBL" id="JARQZJ010000044">
    <property type="protein sequence ID" value="KAK9877837.1"/>
    <property type="molecule type" value="Genomic_DNA"/>
</dbReference>
<evidence type="ECO:0000313" key="3">
    <source>
        <dbReference type="Proteomes" id="UP001431783"/>
    </source>
</evidence>
<dbReference type="Proteomes" id="UP001431783">
    <property type="component" value="Unassembled WGS sequence"/>
</dbReference>
<evidence type="ECO:0000313" key="2">
    <source>
        <dbReference type="EMBL" id="KAK9877837.1"/>
    </source>
</evidence>
<dbReference type="PANTHER" id="PTHR14690:SF0">
    <property type="entry name" value="IQ MOTIF CONTAINING WITH AAA DOMAIN 1"/>
    <property type="match status" value="1"/>
</dbReference>
<accession>A0AAW1UAV0</accession>
<keyword evidence="3" id="KW-1185">Reference proteome</keyword>
<evidence type="ECO:0000256" key="1">
    <source>
        <dbReference type="SAM" id="MobiDB-lite"/>
    </source>
</evidence>
<proteinExistence type="predicted"/>
<dbReference type="AlphaFoldDB" id="A0AAW1UAV0"/>
<sequence length="412" mass="47748">MTEDEAILLVQTHERARQGEYLKAPGTVYKTNETKKGEIKIPSQATSDSYVDSNTCGLSAALRIQKHWRGFITRRITRRNKVQEMILLGMIPTVKFRSDDMDIDSLNRERRLNLRKQREMEYEHAILAVRNKLEKQQRSVILEQLSDQVRTWMHEYKDHTGKFPDATGSERATSRLLLSRQGTDSEISKSTQLSSKESKSKKDDSSKSKTNQPDKVVDDLSQTKILTSMFLPELNAQIEEFNEIWRNMDEVVNPFQKHYEDIIINEEITHLESSLRKVVNEMMKVELQLLQDALDRDRGFKTKKRSSKKLKRSGKKSKKKKEKDLTPDRTQESLFEELFANGIIKRYPEVNMREFEGERSYNTAPTFSSPENPSNSIRRYKAIVKGILHNPTSLAAIASSITCNKIRFIGWT</sequence>
<feature type="region of interest" description="Disordered" evidence="1">
    <location>
        <begin position="300"/>
        <end position="328"/>
    </location>
</feature>
<dbReference type="CDD" id="cd23767">
    <property type="entry name" value="IQCD"/>
    <property type="match status" value="1"/>
</dbReference>
<gene>
    <name evidence="2" type="ORF">WA026_020069</name>
</gene>